<reference evidence="4 5" key="1">
    <citation type="journal article" date="2017" name="Nat. Commun.">
        <title>Genome assembly with in vitro proximity ligation data and whole-genome triplication in lettuce.</title>
        <authorList>
            <person name="Reyes-Chin-Wo S."/>
            <person name="Wang Z."/>
            <person name="Yang X."/>
            <person name="Kozik A."/>
            <person name="Arikit S."/>
            <person name="Song C."/>
            <person name="Xia L."/>
            <person name="Froenicke L."/>
            <person name="Lavelle D.O."/>
            <person name="Truco M.J."/>
            <person name="Xia R."/>
            <person name="Zhu S."/>
            <person name="Xu C."/>
            <person name="Xu H."/>
            <person name="Xu X."/>
            <person name="Cox K."/>
            <person name="Korf I."/>
            <person name="Meyers B.C."/>
            <person name="Michelmore R.W."/>
        </authorList>
    </citation>
    <scope>NUCLEOTIDE SEQUENCE [LARGE SCALE GENOMIC DNA]</scope>
    <source>
        <strain evidence="5">cv. Salinas</strain>
        <tissue evidence="4">Seedlings</tissue>
    </source>
</reference>
<protein>
    <recommendedName>
        <fullName evidence="6">F-box domain-containing protein</fullName>
    </recommendedName>
</protein>
<feature type="domain" description="F-box" evidence="2">
    <location>
        <begin position="42"/>
        <end position="76"/>
    </location>
</feature>
<dbReference type="EMBL" id="NBSK02000002">
    <property type="protein sequence ID" value="KAJ0221111.1"/>
    <property type="molecule type" value="Genomic_DNA"/>
</dbReference>
<evidence type="ECO:0000259" key="3">
    <source>
        <dbReference type="Pfam" id="PF03478"/>
    </source>
</evidence>
<dbReference type="Gene3D" id="1.20.1280.50">
    <property type="match status" value="1"/>
</dbReference>
<dbReference type="PANTHER" id="PTHR45463:SF8">
    <property type="entry name" value="OS09G0392200 PROTEIN"/>
    <property type="match status" value="1"/>
</dbReference>
<comment type="caution">
    <text evidence="4">The sequence shown here is derived from an EMBL/GenBank/DDBJ whole genome shotgun (WGS) entry which is preliminary data.</text>
</comment>
<feature type="region of interest" description="Disordered" evidence="1">
    <location>
        <begin position="1"/>
        <end position="32"/>
    </location>
</feature>
<feature type="domain" description="KIB1-4 beta-propeller" evidence="3">
    <location>
        <begin position="115"/>
        <end position="315"/>
    </location>
</feature>
<evidence type="ECO:0000313" key="5">
    <source>
        <dbReference type="Proteomes" id="UP000235145"/>
    </source>
</evidence>
<gene>
    <name evidence="4" type="ORF">LSAT_V11C200059550</name>
</gene>
<proteinExistence type="predicted"/>
<dbReference type="InterPro" id="IPR036047">
    <property type="entry name" value="F-box-like_dom_sf"/>
</dbReference>
<evidence type="ECO:0000313" key="4">
    <source>
        <dbReference type="EMBL" id="KAJ0221111.1"/>
    </source>
</evidence>
<sequence length="369" mass="42756">MNSVRMVMTRRMSRKQNHDDASSSSSSSSKMIKTDDVDVGPWSYLNHDVLLLVLMQLGVIDFLAFSGVCKTWRLVAISNWKTFMASKSPMLLRISTRGNDKDKECCLEDSQGRKFKTILPRSVGSSFIGLTCGYLIFFREKTYDFWLVNPITRHELHFPPVPFDCVFFGTPKFTAVLVHSPSISSMHVLIMLNIIRNEIWISREGEEGSWNRVALLIDVKYLHAFKGKIYTLCCKAGSLKGRHICELTLNPKPKMKWLKIKNFPKQTFLFPKLISSGEKLYVMENFSVYFHNVHELDFDKMEWVRFQKTTDECGFFLSEFRHGAVVKPELWADLQSQPEGCNFFEEEGHGKFFTTRQWYFPHECSSLSP</sequence>
<dbReference type="Pfam" id="PF00646">
    <property type="entry name" value="F-box"/>
    <property type="match status" value="1"/>
</dbReference>
<feature type="compositionally biased region" description="Low complexity" evidence="1">
    <location>
        <begin position="1"/>
        <end position="10"/>
    </location>
</feature>
<organism evidence="4 5">
    <name type="scientific">Lactuca sativa</name>
    <name type="common">Garden lettuce</name>
    <dbReference type="NCBI Taxonomy" id="4236"/>
    <lineage>
        <taxon>Eukaryota</taxon>
        <taxon>Viridiplantae</taxon>
        <taxon>Streptophyta</taxon>
        <taxon>Embryophyta</taxon>
        <taxon>Tracheophyta</taxon>
        <taxon>Spermatophyta</taxon>
        <taxon>Magnoliopsida</taxon>
        <taxon>eudicotyledons</taxon>
        <taxon>Gunneridae</taxon>
        <taxon>Pentapetalae</taxon>
        <taxon>asterids</taxon>
        <taxon>campanulids</taxon>
        <taxon>Asterales</taxon>
        <taxon>Asteraceae</taxon>
        <taxon>Cichorioideae</taxon>
        <taxon>Cichorieae</taxon>
        <taxon>Lactucinae</taxon>
        <taxon>Lactuca</taxon>
    </lineage>
</organism>
<dbReference type="InterPro" id="IPR005174">
    <property type="entry name" value="KIB1-4_b-propeller"/>
</dbReference>
<dbReference type="AlphaFoldDB" id="A0A9R1WEM2"/>
<evidence type="ECO:0000259" key="2">
    <source>
        <dbReference type="Pfam" id="PF00646"/>
    </source>
</evidence>
<dbReference type="PANTHER" id="PTHR45463">
    <property type="entry name" value="OS09G0392200 PROTEIN"/>
    <property type="match status" value="1"/>
</dbReference>
<name>A0A9R1WEM2_LACSA</name>
<accession>A0A9R1WEM2</accession>
<dbReference type="InterPro" id="IPR001810">
    <property type="entry name" value="F-box_dom"/>
</dbReference>
<dbReference type="Proteomes" id="UP000235145">
    <property type="component" value="Unassembled WGS sequence"/>
</dbReference>
<evidence type="ECO:0008006" key="6">
    <source>
        <dbReference type="Google" id="ProtNLM"/>
    </source>
</evidence>
<evidence type="ECO:0000256" key="1">
    <source>
        <dbReference type="SAM" id="MobiDB-lite"/>
    </source>
</evidence>
<dbReference type="Pfam" id="PF03478">
    <property type="entry name" value="Beta-prop_KIB1-4"/>
    <property type="match status" value="1"/>
</dbReference>
<keyword evidence="5" id="KW-1185">Reference proteome</keyword>
<dbReference type="SUPFAM" id="SSF81383">
    <property type="entry name" value="F-box domain"/>
    <property type="match status" value="1"/>
</dbReference>